<dbReference type="Gene3D" id="1.10.1580.10">
    <property type="match status" value="1"/>
</dbReference>
<organism evidence="7 8">
    <name type="scientific">Ferrimonas balearica (strain DSM 9799 / CCM 4581 / KCTC 23876 / PAT)</name>
    <dbReference type="NCBI Taxonomy" id="550540"/>
    <lineage>
        <taxon>Bacteria</taxon>
        <taxon>Pseudomonadati</taxon>
        <taxon>Pseudomonadota</taxon>
        <taxon>Gammaproteobacteria</taxon>
        <taxon>Alteromonadales</taxon>
        <taxon>Ferrimonadaceae</taxon>
        <taxon>Ferrimonas</taxon>
    </lineage>
</organism>
<dbReference type="PROSITE" id="PS51721">
    <property type="entry name" value="G_CP"/>
    <property type="match status" value="1"/>
</dbReference>
<dbReference type="Gene3D" id="3.40.50.300">
    <property type="entry name" value="P-loop containing nucleotide triphosphate hydrolases"/>
    <property type="match status" value="1"/>
</dbReference>
<dbReference type="PIRSF" id="PIRSF006230">
    <property type="entry name" value="MG442"/>
    <property type="match status" value="1"/>
</dbReference>
<evidence type="ECO:0000256" key="4">
    <source>
        <dbReference type="PIRSR" id="PIRSR006230-1"/>
    </source>
</evidence>
<dbReference type="NCBIfam" id="TIGR03596">
    <property type="entry name" value="GTPase_YlqF"/>
    <property type="match status" value="1"/>
</dbReference>
<sequence length="310" mass="35057">MSIQWFPGHMNKARNEIKEIMPQMDVIIEVLDARIPYSSENPMVAKLRRDKPVIKILNKADLADPEMTQAWMAYLEQERGVKTLALADDKVSHVHKITELCQKLVPSKVGPGKQIKAMIMGIPNVGKSTLINTLAGRVVAKTGNEPAVTKAQQRIKLDDGIMLYDTPGMLWPKLENEHYGYRLAATGAIRDTVVVYEDVGSYVSEYLLGAYPELLKSRYKLDELPQTDWEFMEMAGKLRGCVRSGNQVDFTKFGTILINELRSGTLGRITLETPEMKEREEAELAILREKAEAAKAAKEDERGKKRKRRR</sequence>
<keyword evidence="8" id="KW-1185">Reference proteome</keyword>
<dbReference type="AlphaFoldDB" id="E1SM45"/>
<dbReference type="Pfam" id="PF01926">
    <property type="entry name" value="MMR_HSR1"/>
    <property type="match status" value="1"/>
</dbReference>
<name>E1SM45_FERBD</name>
<dbReference type="SUPFAM" id="SSF52540">
    <property type="entry name" value="P-loop containing nucleoside triphosphate hydrolases"/>
    <property type="match status" value="1"/>
</dbReference>
<comment type="similarity">
    <text evidence="3">Belongs to the TRAFAC class YlqF/YawG GTPase family. MTG1 subfamily.</text>
</comment>
<keyword evidence="3" id="KW-0963">Cytoplasm</keyword>
<dbReference type="InterPro" id="IPR016478">
    <property type="entry name" value="GTPase_MTG1"/>
</dbReference>
<dbReference type="InterPro" id="IPR027417">
    <property type="entry name" value="P-loop_NTPase"/>
</dbReference>
<keyword evidence="2 3" id="KW-0342">GTP-binding</keyword>
<evidence type="ECO:0000256" key="5">
    <source>
        <dbReference type="SAM" id="Coils"/>
    </source>
</evidence>
<feature type="coiled-coil region" evidence="5">
    <location>
        <begin position="277"/>
        <end position="308"/>
    </location>
</feature>
<reference evidence="7 8" key="1">
    <citation type="journal article" date="2010" name="Stand. Genomic Sci.">
        <title>Complete genome sequence of Ferrimonas balearica type strain (PAT).</title>
        <authorList>
            <person name="Nolan M."/>
            <person name="Sikorski J."/>
            <person name="Davenport K."/>
            <person name="Lucas S."/>
            <person name="Glavina Del Rio T."/>
            <person name="Tice H."/>
            <person name="Cheng J."/>
            <person name="Goodwin L."/>
            <person name="Pitluck S."/>
            <person name="Liolios K."/>
            <person name="Ivanova N."/>
            <person name="Mavromatis K."/>
            <person name="Ovchinnikova G."/>
            <person name="Pati A."/>
            <person name="Chen A."/>
            <person name="Palaniappan K."/>
            <person name="Land M."/>
            <person name="Hauser L."/>
            <person name="Chang Y."/>
            <person name="Jeffries C."/>
            <person name="Tapia R."/>
            <person name="Brettin T."/>
            <person name="Detter J."/>
            <person name="Han C."/>
            <person name="Yasawong M."/>
            <person name="Rohde M."/>
            <person name="Tindall B."/>
            <person name="Goker M."/>
            <person name="Woyke T."/>
            <person name="Bristow J."/>
            <person name="Eisen J."/>
            <person name="Markowitz V."/>
            <person name="Hugenholtz P."/>
            <person name="Kyrpides N."/>
            <person name="Klenk H."/>
            <person name="Lapidus A."/>
        </authorList>
    </citation>
    <scope>NUCLEOTIDE SEQUENCE [LARGE SCALE GENOMIC DNA]</scope>
    <source>
        <strain evidence="8">DSM 9799 / CCM 4581 / KCTC 23876 / PAT</strain>
    </source>
</reference>
<dbReference type="STRING" id="550540.Fbal_2361"/>
<dbReference type="PANTHER" id="PTHR45782:SF4">
    <property type="entry name" value="MITOCHONDRIAL RIBOSOME-ASSOCIATED GTPASE 1"/>
    <property type="match status" value="1"/>
</dbReference>
<feature type="binding site" evidence="4">
    <location>
        <begin position="58"/>
        <end position="61"/>
    </location>
    <ligand>
        <name>GTP</name>
        <dbReference type="ChEBI" id="CHEBI:37565"/>
    </ligand>
</feature>
<evidence type="ECO:0000256" key="2">
    <source>
        <dbReference type="ARBA" id="ARBA00023134"/>
    </source>
</evidence>
<dbReference type="PANTHER" id="PTHR45782">
    <property type="entry name" value="MITOCHONDRIAL RIBOSOME-ASSOCIATED GTPASE 1"/>
    <property type="match status" value="1"/>
</dbReference>
<feature type="binding site" evidence="4">
    <location>
        <position position="168"/>
    </location>
    <ligand>
        <name>GTP</name>
        <dbReference type="ChEBI" id="CHEBI:37565"/>
    </ligand>
</feature>
<dbReference type="GeneID" id="67182572"/>
<dbReference type="GO" id="GO:0005525">
    <property type="term" value="F:GTP binding"/>
    <property type="evidence" value="ECO:0007669"/>
    <property type="project" value="UniProtKB-KW"/>
</dbReference>
<gene>
    <name evidence="7" type="ordered locus">Fbal_2361</name>
</gene>
<dbReference type="InterPro" id="IPR019991">
    <property type="entry name" value="GTP-bd_ribosome_bgen"/>
</dbReference>
<feature type="binding site" evidence="4">
    <location>
        <begin position="124"/>
        <end position="129"/>
    </location>
    <ligand>
        <name>GTP</name>
        <dbReference type="ChEBI" id="CHEBI:37565"/>
    </ligand>
</feature>
<comment type="function">
    <text evidence="3">Required for a late step of 50S ribosomal subunit assembly. Has GTPase activity.</text>
</comment>
<dbReference type="EMBL" id="CP002209">
    <property type="protein sequence ID" value="ADN76563.1"/>
    <property type="molecule type" value="Genomic_DNA"/>
</dbReference>
<dbReference type="HOGENOM" id="CLU_011106_1_0_6"/>
<evidence type="ECO:0000259" key="6">
    <source>
        <dbReference type="PROSITE" id="PS51721"/>
    </source>
</evidence>
<dbReference type="InterPro" id="IPR006073">
    <property type="entry name" value="GTP-bd"/>
</dbReference>
<dbReference type="RefSeq" id="WP_013345869.1">
    <property type="nucleotide sequence ID" value="NC_014541.1"/>
</dbReference>
<dbReference type="KEGG" id="fbl:Fbal_2361"/>
<evidence type="ECO:0000256" key="3">
    <source>
        <dbReference type="PIRNR" id="PIRNR006230"/>
    </source>
</evidence>
<keyword evidence="1 3" id="KW-0547">Nucleotide-binding</keyword>
<accession>E1SM45</accession>
<dbReference type="GO" id="GO:0005737">
    <property type="term" value="C:cytoplasm"/>
    <property type="evidence" value="ECO:0007669"/>
    <property type="project" value="UniProtKB-SubCell"/>
</dbReference>
<dbReference type="FunFam" id="3.40.50.300:FF:000590">
    <property type="entry name" value="Ribosome biogenesis GTPase A"/>
    <property type="match status" value="1"/>
</dbReference>
<evidence type="ECO:0000313" key="7">
    <source>
        <dbReference type="EMBL" id="ADN76563.1"/>
    </source>
</evidence>
<dbReference type="GO" id="GO:0003924">
    <property type="term" value="F:GTPase activity"/>
    <property type="evidence" value="ECO:0007669"/>
    <property type="project" value="TreeGrafter"/>
</dbReference>
<dbReference type="CDD" id="cd01856">
    <property type="entry name" value="YlqF"/>
    <property type="match status" value="1"/>
</dbReference>
<dbReference type="OrthoDB" id="9779790at2"/>
<protein>
    <recommendedName>
        <fullName evidence="3">Ribosome biogenesis GTPase A</fullName>
    </recommendedName>
</protein>
<evidence type="ECO:0000313" key="8">
    <source>
        <dbReference type="Proteomes" id="UP000006683"/>
    </source>
</evidence>
<proteinExistence type="inferred from homology"/>
<feature type="domain" description="CP-type G" evidence="6">
    <location>
        <begin position="14"/>
        <end position="172"/>
    </location>
</feature>
<dbReference type="InterPro" id="IPR023179">
    <property type="entry name" value="GTP-bd_ortho_bundle_sf"/>
</dbReference>
<dbReference type="InterPro" id="IPR030378">
    <property type="entry name" value="G_CP_dom"/>
</dbReference>
<dbReference type="GO" id="GO:0006412">
    <property type="term" value="P:translation"/>
    <property type="evidence" value="ECO:0007669"/>
    <property type="project" value="TreeGrafter"/>
</dbReference>
<keyword evidence="5" id="KW-0175">Coiled coil</keyword>
<comment type="subcellular location">
    <subcellularLocation>
        <location evidence="3">Cytoplasm</location>
    </subcellularLocation>
</comment>
<dbReference type="eggNOG" id="COG1161">
    <property type="taxonomic scope" value="Bacteria"/>
</dbReference>
<dbReference type="Proteomes" id="UP000006683">
    <property type="component" value="Chromosome"/>
</dbReference>
<evidence type="ECO:0000256" key="1">
    <source>
        <dbReference type="ARBA" id="ARBA00022741"/>
    </source>
</evidence>